<feature type="transmembrane region" description="Helical" evidence="7">
    <location>
        <begin position="377"/>
        <end position="396"/>
    </location>
</feature>
<evidence type="ECO:0000313" key="10">
    <source>
        <dbReference type="Proteomes" id="UP001500618"/>
    </source>
</evidence>
<dbReference type="EMBL" id="BAAANY010000002">
    <property type="protein sequence ID" value="GAA1661663.1"/>
    <property type="molecule type" value="Genomic_DNA"/>
</dbReference>
<evidence type="ECO:0000256" key="7">
    <source>
        <dbReference type="SAM" id="Phobius"/>
    </source>
</evidence>
<dbReference type="Gene3D" id="1.20.1250.20">
    <property type="entry name" value="MFS general substrate transporter like domains"/>
    <property type="match status" value="1"/>
</dbReference>
<sequence>MTEQRSLWRDRDFTILLGGQLASYVGDQAQGLAMPLLVLAVTGSVTEAGVVLALQTVSFLVFGLLAGALADRWNRKITMIWCELGRLVLAASVPVALWLGWLSFGQLCAVAVFSGILSTLFEVANTAALPNVVGADRLTAALGYSQSAANTVRIAGATVAGILYGLGRAVPFVVNAVSYAVSAVSLSLMRADFQQKRTEVRPRLGSEIAAGLRWIGHHRVIRFLTVIVGLDNIRYGAGYLLIIVLAQHLGGTPFQIGLIFSAAGIGSVLGALACARATEMFPVGRIAIVMLWLEALMFPFYALSPNVLSLGIVAALESVVAPIYTVAMTSYRLSITPDELRGRTTSAVQTVTTGALSLGTLLGSTLIGWIGAATATYFFGGWLAVLAIVTTANRAVRQTVTAPAGEAAPTRS</sequence>
<feature type="transmembrane region" description="Helical" evidence="7">
    <location>
        <begin position="282"/>
        <end position="301"/>
    </location>
</feature>
<keyword evidence="10" id="KW-1185">Reference proteome</keyword>
<evidence type="ECO:0000256" key="4">
    <source>
        <dbReference type="ARBA" id="ARBA00022692"/>
    </source>
</evidence>
<evidence type="ECO:0000256" key="2">
    <source>
        <dbReference type="ARBA" id="ARBA00022448"/>
    </source>
</evidence>
<dbReference type="InterPro" id="IPR036259">
    <property type="entry name" value="MFS_trans_sf"/>
</dbReference>
<dbReference type="PROSITE" id="PS50850">
    <property type="entry name" value="MFS"/>
    <property type="match status" value="1"/>
</dbReference>
<proteinExistence type="predicted"/>
<reference evidence="10" key="1">
    <citation type="journal article" date="2019" name="Int. J. Syst. Evol. Microbiol.">
        <title>The Global Catalogue of Microorganisms (GCM) 10K type strain sequencing project: providing services to taxonomists for standard genome sequencing and annotation.</title>
        <authorList>
            <consortium name="The Broad Institute Genomics Platform"/>
            <consortium name="The Broad Institute Genome Sequencing Center for Infectious Disease"/>
            <person name="Wu L."/>
            <person name="Ma J."/>
        </authorList>
    </citation>
    <scope>NUCLEOTIDE SEQUENCE [LARGE SCALE GENOMIC DNA]</scope>
    <source>
        <strain evidence="10">JCM 14718</strain>
    </source>
</reference>
<dbReference type="SUPFAM" id="SSF103473">
    <property type="entry name" value="MFS general substrate transporter"/>
    <property type="match status" value="1"/>
</dbReference>
<name>A0ABP4RXB0_9ACTN</name>
<organism evidence="9 10">
    <name type="scientific">Fodinicola feengrottensis</name>
    <dbReference type="NCBI Taxonomy" id="435914"/>
    <lineage>
        <taxon>Bacteria</taxon>
        <taxon>Bacillati</taxon>
        <taxon>Actinomycetota</taxon>
        <taxon>Actinomycetes</taxon>
        <taxon>Mycobacteriales</taxon>
        <taxon>Fodinicola</taxon>
    </lineage>
</organism>
<dbReference type="PANTHER" id="PTHR23513:SF6">
    <property type="entry name" value="MAJOR FACILITATOR SUPERFAMILY ASSOCIATED DOMAIN-CONTAINING PROTEIN"/>
    <property type="match status" value="1"/>
</dbReference>
<comment type="subcellular location">
    <subcellularLocation>
        <location evidence="1">Cell membrane</location>
        <topology evidence="1">Multi-pass membrane protein</topology>
    </subcellularLocation>
</comment>
<evidence type="ECO:0000256" key="5">
    <source>
        <dbReference type="ARBA" id="ARBA00022989"/>
    </source>
</evidence>
<dbReference type="RefSeq" id="WP_344307354.1">
    <property type="nucleotide sequence ID" value="NZ_BAAANY010000002.1"/>
</dbReference>
<evidence type="ECO:0000259" key="8">
    <source>
        <dbReference type="PROSITE" id="PS50850"/>
    </source>
</evidence>
<feature type="domain" description="Major facilitator superfamily (MFS) profile" evidence="8">
    <location>
        <begin position="217"/>
        <end position="412"/>
    </location>
</feature>
<feature type="transmembrane region" description="Helical" evidence="7">
    <location>
        <begin position="87"/>
        <end position="113"/>
    </location>
</feature>
<dbReference type="InterPro" id="IPR020846">
    <property type="entry name" value="MFS_dom"/>
</dbReference>
<keyword evidence="3" id="KW-1003">Cell membrane</keyword>
<feature type="transmembrane region" description="Helical" evidence="7">
    <location>
        <begin position="21"/>
        <end position="42"/>
    </location>
</feature>
<dbReference type="CDD" id="cd06173">
    <property type="entry name" value="MFS_MefA_like"/>
    <property type="match status" value="1"/>
</dbReference>
<dbReference type="Proteomes" id="UP001500618">
    <property type="component" value="Unassembled WGS sequence"/>
</dbReference>
<keyword evidence="5 7" id="KW-1133">Transmembrane helix</keyword>
<feature type="transmembrane region" description="Helical" evidence="7">
    <location>
        <begin position="48"/>
        <end position="66"/>
    </location>
</feature>
<dbReference type="PANTHER" id="PTHR23513">
    <property type="entry name" value="INTEGRAL MEMBRANE EFFLUX PROTEIN-RELATED"/>
    <property type="match status" value="1"/>
</dbReference>
<evidence type="ECO:0000313" key="9">
    <source>
        <dbReference type="EMBL" id="GAA1661663.1"/>
    </source>
</evidence>
<accession>A0ABP4RXB0</accession>
<evidence type="ECO:0000256" key="1">
    <source>
        <dbReference type="ARBA" id="ARBA00004651"/>
    </source>
</evidence>
<keyword evidence="2" id="KW-0813">Transport</keyword>
<evidence type="ECO:0000256" key="3">
    <source>
        <dbReference type="ARBA" id="ARBA00022475"/>
    </source>
</evidence>
<feature type="transmembrane region" description="Helical" evidence="7">
    <location>
        <begin position="223"/>
        <end position="246"/>
    </location>
</feature>
<gene>
    <name evidence="9" type="ORF">GCM10009765_09010</name>
</gene>
<feature type="transmembrane region" description="Helical" evidence="7">
    <location>
        <begin position="169"/>
        <end position="189"/>
    </location>
</feature>
<keyword evidence="4 7" id="KW-0812">Transmembrane</keyword>
<evidence type="ECO:0000256" key="6">
    <source>
        <dbReference type="ARBA" id="ARBA00023136"/>
    </source>
</evidence>
<dbReference type="Pfam" id="PF05977">
    <property type="entry name" value="MFS_3"/>
    <property type="match status" value="1"/>
</dbReference>
<protein>
    <submittedName>
        <fullName evidence="9">MFS transporter</fullName>
    </submittedName>
</protein>
<dbReference type="InterPro" id="IPR010290">
    <property type="entry name" value="TM_effector"/>
</dbReference>
<feature type="transmembrane region" description="Helical" evidence="7">
    <location>
        <begin position="252"/>
        <end position="275"/>
    </location>
</feature>
<keyword evidence="6 7" id="KW-0472">Membrane</keyword>
<comment type="caution">
    <text evidence="9">The sequence shown here is derived from an EMBL/GenBank/DDBJ whole genome shotgun (WGS) entry which is preliminary data.</text>
</comment>